<feature type="domain" description="RNase H type-1" evidence="1">
    <location>
        <begin position="31"/>
        <end position="194"/>
    </location>
</feature>
<accession>A0A1S8B922</accession>
<dbReference type="Proteomes" id="UP000190776">
    <property type="component" value="Unassembled WGS sequence"/>
</dbReference>
<dbReference type="InterPro" id="IPR012337">
    <property type="entry name" value="RNaseH-like_sf"/>
</dbReference>
<evidence type="ECO:0000259" key="2">
    <source>
        <dbReference type="PROSITE" id="PS51278"/>
    </source>
</evidence>
<gene>
    <name evidence="3" type="ORF">BK809_0001434</name>
</gene>
<reference evidence="3 4" key="1">
    <citation type="submission" date="2017-01" db="EMBL/GenBank/DDBJ databases">
        <title>Draft genome sequence of Diplodia seriata F98.1, a fungal species involved in grapevine trunk diseases.</title>
        <authorList>
            <person name="Robert-Siegwald G."/>
            <person name="Vallet J."/>
            <person name="Abou-Mansour E."/>
            <person name="Xu J."/>
            <person name="Rey P."/>
            <person name="Bertsch C."/>
            <person name="Rego C."/>
            <person name="Larignon P."/>
            <person name="Fontaine F."/>
            <person name="Lebrun M.-H."/>
        </authorList>
    </citation>
    <scope>NUCLEOTIDE SEQUENCE [LARGE SCALE GENOMIC DNA]</scope>
    <source>
        <strain evidence="3 4">F98.1</strain>
    </source>
</reference>
<dbReference type="InterPro" id="IPR036397">
    <property type="entry name" value="RNaseH_sf"/>
</dbReference>
<dbReference type="PROSITE" id="PS50879">
    <property type="entry name" value="RNASE_H_1"/>
    <property type="match status" value="1"/>
</dbReference>
<dbReference type="InterPro" id="IPR029055">
    <property type="entry name" value="Ntn_hydrolases_N"/>
</dbReference>
<dbReference type="Gene3D" id="3.30.420.10">
    <property type="entry name" value="Ribonuclease H-like superfamily/Ribonuclease H"/>
    <property type="match status" value="1"/>
</dbReference>
<dbReference type="InterPro" id="IPR002156">
    <property type="entry name" value="RNaseH_domain"/>
</dbReference>
<protein>
    <recommendedName>
        <fullName evidence="5">RNase H type-1 domain-containing protein</fullName>
    </recommendedName>
</protein>
<dbReference type="SUPFAM" id="SSF53098">
    <property type="entry name" value="Ribonuclease H-like"/>
    <property type="match status" value="1"/>
</dbReference>
<dbReference type="EMBL" id="MSZU01000106">
    <property type="protein sequence ID" value="OMP84050.1"/>
    <property type="molecule type" value="Genomic_DNA"/>
</dbReference>
<evidence type="ECO:0000313" key="4">
    <source>
        <dbReference type="Proteomes" id="UP000190776"/>
    </source>
</evidence>
<name>A0A1S8B922_9PEZI</name>
<evidence type="ECO:0000259" key="1">
    <source>
        <dbReference type="PROSITE" id="PS50879"/>
    </source>
</evidence>
<dbReference type="PROSITE" id="PS51278">
    <property type="entry name" value="GATASE_TYPE_2"/>
    <property type="match status" value="1"/>
</dbReference>
<sequence>MSFFMPLPSALRFNMKERAPAKDYALKEYERQGRLAIWIDGSVRNLKERRGSPAVTSFAWKVVHDDGVVDWADMFVKNEKRETSAREAELFGVGYCLHNIVRHIFENDPRTRAGVHTIVVYTDCLDAVEKIAQQPGGSRVRYWEWAEWPVAEIYVEIEKLAEQYGLTVEINWVPGHEGVEGNEWANFIAHKANGYESHELRWTDRVACEWIEKKWWARNERDEARKRGRWTLRLSLFEELDNCDHRPGIRARAGGGLALVSCCRLELHQPRIFAHVRATIEDSLSDSNCHPFRYKDMMGMHNGGVGAGADWTLGSLLRESSKHTAFED</sequence>
<dbReference type="Pfam" id="PF00075">
    <property type="entry name" value="RNase_H"/>
    <property type="match status" value="1"/>
</dbReference>
<dbReference type="AlphaFoldDB" id="A0A1S8B922"/>
<comment type="caution">
    <text evidence="3">The sequence shown here is derived from an EMBL/GenBank/DDBJ whole genome shotgun (WGS) entry which is preliminary data.</text>
</comment>
<dbReference type="GO" id="GO:0004523">
    <property type="term" value="F:RNA-DNA hybrid ribonuclease activity"/>
    <property type="evidence" value="ECO:0007669"/>
    <property type="project" value="InterPro"/>
</dbReference>
<dbReference type="SUPFAM" id="SSF56235">
    <property type="entry name" value="N-terminal nucleophile aminohydrolases (Ntn hydrolases)"/>
    <property type="match status" value="1"/>
</dbReference>
<dbReference type="STRING" id="420778.A0A1S8B922"/>
<proteinExistence type="predicted"/>
<feature type="domain" description="Glutamine amidotransferase type-2" evidence="2">
    <location>
        <begin position="208"/>
        <end position="328"/>
    </location>
</feature>
<dbReference type="OrthoDB" id="3548481at2759"/>
<dbReference type="InterPro" id="IPR017932">
    <property type="entry name" value="GATase_2_dom"/>
</dbReference>
<organism evidence="3 4">
    <name type="scientific">Diplodia seriata</name>
    <dbReference type="NCBI Taxonomy" id="420778"/>
    <lineage>
        <taxon>Eukaryota</taxon>
        <taxon>Fungi</taxon>
        <taxon>Dikarya</taxon>
        <taxon>Ascomycota</taxon>
        <taxon>Pezizomycotina</taxon>
        <taxon>Dothideomycetes</taxon>
        <taxon>Dothideomycetes incertae sedis</taxon>
        <taxon>Botryosphaeriales</taxon>
        <taxon>Botryosphaeriaceae</taxon>
        <taxon>Diplodia</taxon>
    </lineage>
</organism>
<evidence type="ECO:0000313" key="3">
    <source>
        <dbReference type="EMBL" id="OMP84050.1"/>
    </source>
</evidence>
<dbReference type="GO" id="GO:0003676">
    <property type="term" value="F:nucleic acid binding"/>
    <property type="evidence" value="ECO:0007669"/>
    <property type="project" value="InterPro"/>
</dbReference>
<evidence type="ECO:0008006" key="5">
    <source>
        <dbReference type="Google" id="ProtNLM"/>
    </source>
</evidence>
<dbReference type="Gene3D" id="3.60.20.10">
    <property type="entry name" value="Glutamine Phosphoribosylpyrophosphate, subunit 1, domain 1"/>
    <property type="match status" value="1"/>
</dbReference>